<gene>
    <name evidence="2" type="ORF">LZZ85_09825</name>
</gene>
<name>A0ABS9KQJ9_9BACT</name>
<proteinExistence type="predicted"/>
<dbReference type="InterPro" id="IPR016097">
    <property type="entry name" value="DUF695"/>
</dbReference>
<comment type="caution">
    <text evidence="2">The sequence shown here is derived from an EMBL/GenBank/DDBJ whole genome shotgun (WGS) entry which is preliminary data.</text>
</comment>
<reference evidence="2" key="1">
    <citation type="submission" date="2022-01" db="EMBL/GenBank/DDBJ databases">
        <authorList>
            <person name="Jo J.-H."/>
            <person name="Im W.-T."/>
        </authorList>
    </citation>
    <scope>NUCLEOTIDE SEQUENCE</scope>
    <source>
        <strain evidence="2">NA20</strain>
    </source>
</reference>
<dbReference type="Proteomes" id="UP001165367">
    <property type="component" value="Unassembled WGS sequence"/>
</dbReference>
<accession>A0ABS9KQJ9</accession>
<organism evidence="2 3">
    <name type="scientific">Terrimonas ginsenosidimutans</name>
    <dbReference type="NCBI Taxonomy" id="2908004"/>
    <lineage>
        <taxon>Bacteria</taxon>
        <taxon>Pseudomonadati</taxon>
        <taxon>Bacteroidota</taxon>
        <taxon>Chitinophagia</taxon>
        <taxon>Chitinophagales</taxon>
        <taxon>Chitinophagaceae</taxon>
        <taxon>Terrimonas</taxon>
    </lineage>
</organism>
<dbReference type="RefSeq" id="WP_237871131.1">
    <property type="nucleotide sequence ID" value="NZ_JAKLTR010000005.1"/>
</dbReference>
<protein>
    <submittedName>
        <fullName evidence="2">DUF695 domain-containing protein</fullName>
    </submittedName>
</protein>
<evidence type="ECO:0000313" key="3">
    <source>
        <dbReference type="Proteomes" id="UP001165367"/>
    </source>
</evidence>
<dbReference type="Pfam" id="PF05117">
    <property type="entry name" value="DUF695"/>
    <property type="match status" value="1"/>
</dbReference>
<evidence type="ECO:0000313" key="2">
    <source>
        <dbReference type="EMBL" id="MCG2614581.1"/>
    </source>
</evidence>
<feature type="domain" description="DUF695" evidence="1">
    <location>
        <begin position="239"/>
        <end position="361"/>
    </location>
</feature>
<dbReference type="EMBL" id="JAKLTR010000005">
    <property type="protein sequence ID" value="MCG2614581.1"/>
    <property type="molecule type" value="Genomic_DNA"/>
</dbReference>
<keyword evidence="3" id="KW-1185">Reference proteome</keyword>
<evidence type="ECO:0000259" key="1">
    <source>
        <dbReference type="Pfam" id="PF05117"/>
    </source>
</evidence>
<sequence>MNFLKRFFGKKDRPVKNYTDFWNWFLTREKFFFATVKKKGNIEKDFFNDLAAKLAELKEGYFFLTGMFDDDTVELVFTADSNLNNIVFVEELVSSAPGIAGWKFTALKAALNVNDIGISMGGYKFSAETLSFYSEIDDSYPDEINITVCHPDFTEENKSVISNGVFIFLEHILGELDFVNNIDEVHVTSHNLAKQELIPITKLQGFLSWRQREFVEKYEDATYDTEVNDRAILEAKLENGNALIATINTELLRWDRKASHPWVAVLVIKYDGSKGNGMPDSTDYELFNQVEEKILAALPDHEGYLNIGRQTADGIREIYFACRDFRKPSKIFYQVQQELASRYDVSYEIYQDKYWRSFERFHKE</sequence>